<dbReference type="Gene3D" id="1.20.1270.70">
    <property type="entry name" value="Designed single chain three-helix bundle"/>
    <property type="match status" value="1"/>
</dbReference>
<keyword evidence="3" id="KW-0326">Glycosidase</keyword>
<evidence type="ECO:0000256" key="1">
    <source>
        <dbReference type="ARBA" id="ARBA00022729"/>
    </source>
</evidence>
<comment type="caution">
    <text evidence="7">The sequence shown here is derived from an EMBL/GenBank/DDBJ whole genome shotgun (WGS) entry which is preliminary data.</text>
</comment>
<evidence type="ECO:0000313" key="7">
    <source>
        <dbReference type="EMBL" id="MCG4609422.1"/>
    </source>
</evidence>
<dbReference type="Gene3D" id="1.50.10.10">
    <property type="match status" value="1"/>
</dbReference>
<dbReference type="PROSITE" id="PS50022">
    <property type="entry name" value="FA58C_3"/>
    <property type="match status" value="1"/>
</dbReference>
<dbReference type="Pfam" id="PF21152">
    <property type="entry name" value="YgjK_N"/>
    <property type="match status" value="2"/>
</dbReference>
<evidence type="ECO:0000256" key="4">
    <source>
        <dbReference type="SAM" id="Coils"/>
    </source>
</evidence>
<evidence type="ECO:0000256" key="3">
    <source>
        <dbReference type="ARBA" id="ARBA00023295"/>
    </source>
</evidence>
<evidence type="ECO:0000313" key="8">
    <source>
        <dbReference type="Proteomes" id="UP001298681"/>
    </source>
</evidence>
<dbReference type="InterPro" id="IPR000421">
    <property type="entry name" value="FA58C"/>
</dbReference>
<dbReference type="EMBL" id="JAKNHQ010000001">
    <property type="protein sequence ID" value="MCG4609422.1"/>
    <property type="molecule type" value="Genomic_DNA"/>
</dbReference>
<dbReference type="InterPro" id="IPR013320">
    <property type="entry name" value="ConA-like_dom_sf"/>
</dbReference>
<organism evidence="7 8">
    <name type="scientific">Anaeromassilibacillus senegalensis</name>
    <dbReference type="NCBI Taxonomy" id="1673717"/>
    <lineage>
        <taxon>Bacteria</taxon>
        <taxon>Bacillati</taxon>
        <taxon>Bacillota</taxon>
        <taxon>Clostridia</taxon>
        <taxon>Eubacteriales</taxon>
        <taxon>Acutalibacteraceae</taxon>
        <taxon>Anaeromassilibacillus</taxon>
    </lineage>
</organism>
<dbReference type="InterPro" id="IPR001661">
    <property type="entry name" value="Glyco_hydro_37"/>
</dbReference>
<reference evidence="7 8" key="1">
    <citation type="submission" date="2022-01" db="EMBL/GenBank/DDBJ databases">
        <title>Collection of gut derived symbiotic bacterial strains cultured from healthy donors.</title>
        <authorList>
            <person name="Lin H."/>
            <person name="Kohout C."/>
            <person name="Waligurski E."/>
            <person name="Pamer E.G."/>
        </authorList>
    </citation>
    <scope>NUCLEOTIDE SEQUENCE [LARGE SCALE GENOMIC DNA]</scope>
    <source>
        <strain evidence="7 8">DFI.7.58</strain>
    </source>
</reference>
<dbReference type="SUPFAM" id="SSF49785">
    <property type="entry name" value="Galactose-binding domain-like"/>
    <property type="match status" value="1"/>
</dbReference>
<dbReference type="Gene3D" id="1.20.1270.90">
    <property type="entry name" value="AF1782-like"/>
    <property type="match status" value="3"/>
</dbReference>
<dbReference type="InterPro" id="IPR008928">
    <property type="entry name" value="6-hairpin_glycosidase_sf"/>
</dbReference>
<dbReference type="Gene3D" id="2.70.98.50">
    <property type="entry name" value="putative glycoside hydrolase family protein from bacillus halodurans"/>
    <property type="match status" value="1"/>
</dbReference>
<feature type="domain" description="F5/8 type C" evidence="6">
    <location>
        <begin position="20"/>
        <end position="187"/>
    </location>
</feature>
<dbReference type="Proteomes" id="UP001298681">
    <property type="component" value="Unassembled WGS sequence"/>
</dbReference>
<feature type="coiled-coil region" evidence="4">
    <location>
        <begin position="1531"/>
        <end position="1558"/>
    </location>
</feature>
<evidence type="ECO:0000259" key="6">
    <source>
        <dbReference type="PROSITE" id="PS50022"/>
    </source>
</evidence>
<protein>
    <submittedName>
        <fullName evidence="7">Discoidin domain-containing protein</fullName>
    </submittedName>
</protein>
<dbReference type="Gene3D" id="3.30.1390.40">
    <property type="entry name" value="Ribosomal protein L30p/L7e"/>
    <property type="match status" value="1"/>
</dbReference>
<evidence type="ECO:0000256" key="5">
    <source>
        <dbReference type="SAM" id="SignalP"/>
    </source>
</evidence>
<keyword evidence="4" id="KW-0175">Coiled coil</keyword>
<sequence>MKGKKIVSTLLAIAMLASYAPSIQAFGAASNEPEQIQPINAFANSEQDDNGVHRLAIYAIDGDEETRWANEWRGMTSEQMNHAWLTVDLGAVYDLSKIEILWEGESEFSSTGAWAKKYEIQVSDDNEHFKTICRNNNGRYDPVPENGTRDAESFRVSGQGRYIRMQSLEEGKVSSGSSIREFRVWGTPTGTDAAGDYANILNTVDNKFSDMGAWFGFRLPSGDDTGKLGGFAGPTVILDSGFNTLADSIGKWQVTNQDGTTYDLSKSVLTATAYPGKLVQSYELDDFILHLNLIFASDRTALIETTVENKTDQALELQLKQVGSLRMGTLQAIEDGVSIAVREPTHYDIRFGRPVEITADGTSYEAALDLTVPAQGSESIYQTQSYTFDAEEAEAEESKVADMLQNSASYFEENQARWDGYLEKIKTADVEQRYKNAATKAVITLIGNWRSAAGQMPYGAIQPFGNGTVGFWAWDSWKHAVATSRFNPDLAKEELRAQFAFQIQEDDANRPWDAGVICDLFRNTGIGNDRNTKPPLAAWAVYNYYQQTGDEAFIAEMYPKLVAYHEWWYKNRDIDQNGIAEYGAMVHGNHYQYDSSGNIQYDENGEALFNTGMVLQAAAWESGMDNATRFDIEGYGPDDIGIQIYRVKNDDGQTVGYTLNQESVDLNAYLYAEKCYLNAMAEMLGKTEEAAQYEAEAEQVRNYVNENMFDVETGFYYDLQTNEDGSVKKLLVNRSKGTEGWIPLWANMAMPAQAEAVIDNMLDENQFYTPMPFPTAARDNPKYSPTAYWRGPVWMDQAMFAVEAMHNYGRGEEAVESAYRLFDNAKGLLGDEPINENYNPETGDRLNATNFSWSSAAFYNLFQNTLSGANETTSQTILSQPENTDEIVQELDKAAAERLSKSIDEIIVTRPDQTEQLLALQEKYESLPEEAQDLIDPEKIQTLTEMIGLAQRIQEEKAQVWIEDKSQNGYDIDITELTNKKDIKIIKDEEKEYALKGWFPVNVKDADAKFNELLSGTENSFTIETTLKIGESSSFGYLAGNGDRSVGFRTVPAGGGYRLYFYICHNGGWQGVSSDVISTEAIKNWLRVAAVFDADTDQLRLYVEDQSYTTDGVTGIDRSEHGFSVGLGEFDNAEVDDYRNTHTFYNFRIYDKALTFEEFQSQSITPEDEHVQLWYDFSELDYDDPEDPEPTEDTIVIRYNGRNASLAVNGEEQTIADLLGVYTVPATEEALTLEFTPMQGREFAGVQVNGVDVEESAFEADSFVVEIPAEDAVKGLENTYTFTVVDKQNLRAAIEIAEGRADEAAEAVPSVQEKYEAALQAAKDVEAKKTATQDEINTAWSDLIDALHYLSFVAGDKSQLDIPMEIAETINRDLFTPDSLKALDEAYAAAEDLLDDEEVLEADITAAVDALYDAIYGLVYRADISDLEALVNKGDGIVENADQYIQNEAWTSFETVLAEAKSVLEDANATQDAVDTAVKDLTAAISALRMIPDKDALEALIGEAEAINTSRYTAASVAVMKRALNSAIATLNNEQATEEEVANAVEALENSIDGLVEKSTSTSSKNSGSTSANVGNAYGAAGVVSASQSVAANAYVVSDTTVNFMLKRGQAYCFKMTVVNGNAMTPGFTAGNGDVLKTQFVAKIGNDYYYRVYATGTPGQSTGVYTTLPGQNAVKHCAVTIA</sequence>
<evidence type="ECO:0000256" key="2">
    <source>
        <dbReference type="ARBA" id="ARBA00023157"/>
    </source>
</evidence>
<dbReference type="SMART" id="SM00560">
    <property type="entry name" value="LamGL"/>
    <property type="match status" value="1"/>
</dbReference>
<keyword evidence="3" id="KW-0378">Hydrolase</keyword>
<gene>
    <name evidence="7" type="ORF">L0P57_00480</name>
</gene>
<dbReference type="SUPFAM" id="SSF48208">
    <property type="entry name" value="Six-hairpin glycosidases"/>
    <property type="match status" value="1"/>
</dbReference>
<dbReference type="Pfam" id="PF07554">
    <property type="entry name" value="FIVAR"/>
    <property type="match status" value="4"/>
</dbReference>
<dbReference type="Pfam" id="PF22422">
    <property type="entry name" value="MGH1-like_GH"/>
    <property type="match status" value="1"/>
</dbReference>
<dbReference type="Gene3D" id="2.60.120.200">
    <property type="match status" value="1"/>
</dbReference>
<dbReference type="InterPro" id="IPR054491">
    <property type="entry name" value="MGH1-like_GH"/>
</dbReference>
<dbReference type="SUPFAM" id="SSF49899">
    <property type="entry name" value="Concanavalin A-like lectins/glucanases"/>
    <property type="match status" value="1"/>
</dbReference>
<dbReference type="PANTHER" id="PTHR23403">
    <property type="entry name" value="TREHALASE"/>
    <property type="match status" value="1"/>
</dbReference>
<dbReference type="Gene3D" id="1.10.287.100">
    <property type="match status" value="1"/>
</dbReference>
<dbReference type="InterPro" id="IPR012341">
    <property type="entry name" value="6hp_glycosidase-like_sf"/>
</dbReference>
<accession>A0ABS9MF52</accession>
<keyword evidence="2" id="KW-1015">Disulfide bond</keyword>
<feature type="signal peptide" evidence="5">
    <location>
        <begin position="1"/>
        <end position="25"/>
    </location>
</feature>
<feature type="coiled-coil region" evidence="4">
    <location>
        <begin position="1287"/>
        <end position="1335"/>
    </location>
</feature>
<proteinExistence type="predicted"/>
<dbReference type="Gene3D" id="2.60.120.260">
    <property type="entry name" value="Galactose-binding domain-like"/>
    <property type="match status" value="1"/>
</dbReference>
<name>A0ABS9MF52_9FIRM</name>
<keyword evidence="8" id="KW-1185">Reference proteome</keyword>
<dbReference type="InterPro" id="IPR008979">
    <property type="entry name" value="Galactose-bd-like_sf"/>
</dbReference>
<feature type="chain" id="PRO_5045090904" evidence="5">
    <location>
        <begin position="26"/>
        <end position="1682"/>
    </location>
</feature>
<dbReference type="PANTHER" id="PTHR23403:SF1">
    <property type="entry name" value="TREHALASE"/>
    <property type="match status" value="1"/>
</dbReference>
<dbReference type="InterPro" id="IPR006558">
    <property type="entry name" value="LamG-like"/>
</dbReference>
<dbReference type="RefSeq" id="WP_237966236.1">
    <property type="nucleotide sequence ID" value="NZ_JAKNHQ010000001.1"/>
</dbReference>
<keyword evidence="1 5" id="KW-0732">Signal</keyword>
<dbReference type="Pfam" id="PF00754">
    <property type="entry name" value="F5_F8_type_C"/>
    <property type="match status" value="1"/>
</dbReference>
<dbReference type="InterPro" id="IPR048450">
    <property type="entry name" value="YgjK_N"/>
</dbReference>